<dbReference type="InterPro" id="IPR036291">
    <property type="entry name" value="NAD(P)-bd_dom_sf"/>
</dbReference>
<proteinExistence type="inferred from homology"/>
<feature type="domain" description="NAD-dependent epimerase/dehydratase" evidence="3">
    <location>
        <begin position="17"/>
        <end position="193"/>
    </location>
</feature>
<dbReference type="CDD" id="cd08946">
    <property type="entry name" value="SDR_e"/>
    <property type="match status" value="1"/>
</dbReference>
<organism evidence="4 5">
    <name type="scientific">Aminobacter carboxidus</name>
    <dbReference type="NCBI Taxonomy" id="376165"/>
    <lineage>
        <taxon>Bacteria</taxon>
        <taxon>Pseudomonadati</taxon>
        <taxon>Pseudomonadota</taxon>
        <taxon>Alphaproteobacteria</taxon>
        <taxon>Hyphomicrobiales</taxon>
        <taxon>Phyllobacteriaceae</taxon>
        <taxon>Aminobacter</taxon>
    </lineage>
</organism>
<dbReference type="Gene3D" id="3.40.50.720">
    <property type="entry name" value="NAD(P)-binding Rossmann-like Domain"/>
    <property type="match status" value="1"/>
</dbReference>
<evidence type="ECO:0000259" key="3">
    <source>
        <dbReference type="Pfam" id="PF01370"/>
    </source>
</evidence>
<evidence type="ECO:0000256" key="1">
    <source>
        <dbReference type="ARBA" id="ARBA00005125"/>
    </source>
</evidence>
<dbReference type="Pfam" id="PF01370">
    <property type="entry name" value="Epimerase"/>
    <property type="match status" value="1"/>
</dbReference>
<gene>
    <name evidence="4" type="ORF">HNQ96_004982</name>
</gene>
<dbReference type="EMBL" id="JACHGI010000014">
    <property type="protein sequence ID" value="MBB6469093.1"/>
    <property type="molecule type" value="Genomic_DNA"/>
</dbReference>
<evidence type="ECO:0000313" key="5">
    <source>
        <dbReference type="Proteomes" id="UP000532373"/>
    </source>
</evidence>
<comment type="similarity">
    <text evidence="2">Belongs to the NAD(P)-dependent epimerase/dehydratase family.</text>
</comment>
<dbReference type="SUPFAM" id="SSF51735">
    <property type="entry name" value="NAD(P)-binding Rossmann-fold domains"/>
    <property type="match status" value="1"/>
</dbReference>
<protein>
    <submittedName>
        <fullName evidence="4">Nucleoside-diphosphate-sugar epimerase</fullName>
    </submittedName>
</protein>
<comment type="pathway">
    <text evidence="1">Bacterial outer membrane biogenesis; LPS O-antigen biosynthesis.</text>
</comment>
<dbReference type="PANTHER" id="PTHR43000">
    <property type="entry name" value="DTDP-D-GLUCOSE 4,6-DEHYDRATASE-RELATED"/>
    <property type="match status" value="1"/>
</dbReference>
<reference evidence="4 5" key="1">
    <citation type="submission" date="2020-08" db="EMBL/GenBank/DDBJ databases">
        <title>Genomic Encyclopedia of Type Strains, Phase IV (KMG-IV): sequencing the most valuable type-strain genomes for metagenomic binning, comparative biology and taxonomic classification.</title>
        <authorList>
            <person name="Goeker M."/>
        </authorList>
    </citation>
    <scope>NUCLEOTIDE SEQUENCE [LARGE SCALE GENOMIC DNA]</scope>
    <source>
        <strain evidence="4 5">DSM 17454</strain>
    </source>
</reference>
<name>A0A8E1WJH7_9HYPH</name>
<evidence type="ECO:0000256" key="2">
    <source>
        <dbReference type="ARBA" id="ARBA00007637"/>
    </source>
</evidence>
<evidence type="ECO:0000313" key="4">
    <source>
        <dbReference type="EMBL" id="MBB6469093.1"/>
    </source>
</evidence>
<comment type="caution">
    <text evidence="4">The sequence shown here is derived from an EMBL/GenBank/DDBJ whole genome shotgun (WGS) entry which is preliminary data.</text>
</comment>
<accession>A0A8E1WJH7</accession>
<dbReference type="AlphaFoldDB" id="A0A8E1WJH7"/>
<dbReference type="Proteomes" id="UP000532373">
    <property type="component" value="Unassembled WGS sequence"/>
</dbReference>
<dbReference type="InterPro" id="IPR001509">
    <property type="entry name" value="Epimerase_deHydtase"/>
</dbReference>
<sequence length="269" mass="28386">MDLHERGDIVRSVVGEAIEKIEWHVGDISSREHVERAVAGVSTVVHLAGALGPVCERDPVLGATVNLIGTLHLFALAKERPLNIAYATTAGIFGPYSGEAPAPTTHYGAFKYASELSARVFYADHDISSVGLRPLTVYGPGRLFGSSAGPTLACRAAVTGEDYVIPFTGQTDFIYVDDVAAAFVAVVDDFPTGAHALNMTGVVADTQAFIGAIKAVKPGAKISASGSMIPIAAIRPDNGLEQLFPNLQRTSIDEGVRRTIAYYETGKVT</sequence>